<feature type="compositionally biased region" description="Basic residues" evidence="1">
    <location>
        <begin position="283"/>
        <end position="293"/>
    </location>
</feature>
<accession>A0A8H3J2G2</accession>
<protein>
    <submittedName>
        <fullName evidence="2">Uncharacterized protein</fullName>
    </submittedName>
</protein>
<feature type="compositionally biased region" description="Pro residues" evidence="1">
    <location>
        <begin position="649"/>
        <end position="664"/>
    </location>
</feature>
<feature type="compositionally biased region" description="Acidic residues" evidence="1">
    <location>
        <begin position="404"/>
        <end position="413"/>
    </location>
</feature>
<dbReference type="OrthoDB" id="5375227at2759"/>
<feature type="compositionally biased region" description="Acidic residues" evidence="1">
    <location>
        <begin position="473"/>
        <end position="482"/>
    </location>
</feature>
<proteinExistence type="predicted"/>
<feature type="compositionally biased region" description="Polar residues" evidence="1">
    <location>
        <begin position="690"/>
        <end position="699"/>
    </location>
</feature>
<feature type="region of interest" description="Disordered" evidence="1">
    <location>
        <begin position="224"/>
        <end position="243"/>
    </location>
</feature>
<comment type="caution">
    <text evidence="2">The sequence shown here is derived from an EMBL/GenBank/DDBJ whole genome shotgun (WGS) entry which is preliminary data.</text>
</comment>
<gene>
    <name evidence="2" type="ORF">ALECFALPRED_008156</name>
</gene>
<feature type="compositionally biased region" description="Basic residues" evidence="1">
    <location>
        <begin position="340"/>
        <end position="351"/>
    </location>
</feature>
<feature type="region of interest" description="Disordered" evidence="1">
    <location>
        <begin position="250"/>
        <end position="699"/>
    </location>
</feature>
<feature type="compositionally biased region" description="Polar residues" evidence="1">
    <location>
        <begin position="632"/>
        <end position="644"/>
    </location>
</feature>
<feature type="compositionally biased region" description="Low complexity" evidence="1">
    <location>
        <begin position="250"/>
        <end position="268"/>
    </location>
</feature>
<evidence type="ECO:0000256" key="1">
    <source>
        <dbReference type="SAM" id="MobiDB-lite"/>
    </source>
</evidence>
<organism evidence="2 3">
    <name type="scientific">Alectoria fallacina</name>
    <dbReference type="NCBI Taxonomy" id="1903189"/>
    <lineage>
        <taxon>Eukaryota</taxon>
        <taxon>Fungi</taxon>
        <taxon>Dikarya</taxon>
        <taxon>Ascomycota</taxon>
        <taxon>Pezizomycotina</taxon>
        <taxon>Lecanoromycetes</taxon>
        <taxon>OSLEUM clade</taxon>
        <taxon>Lecanoromycetidae</taxon>
        <taxon>Lecanorales</taxon>
        <taxon>Lecanorineae</taxon>
        <taxon>Parmeliaceae</taxon>
        <taxon>Alectoria</taxon>
    </lineage>
</organism>
<name>A0A8H3J2G2_9LECA</name>
<dbReference type="EMBL" id="CAJPDR010000552">
    <property type="protein sequence ID" value="CAF9939501.1"/>
    <property type="molecule type" value="Genomic_DNA"/>
</dbReference>
<feature type="compositionally biased region" description="Pro residues" evidence="1">
    <location>
        <begin position="503"/>
        <end position="516"/>
    </location>
</feature>
<sequence>MAQYPGIPWNQRPDYVALTQRDDPAGIVTTYNPPRPGISATDVTSFVYGQATITLNNWPEIMYYLHPTAEWTDFRGTAQPPQKVDANGQGMVERFPHQGRPARPLLDFPILPDTICSQEEWWWIDLWRRMDPRMHWQDILMRIEVPNRTPDLDKHIQNTTNNLINRLAHRRYSMLAWHTTGANSMRNNEVRTLVLQRVNTAIPPLPHNSTRGLTPGLINPLLGNIPGNSVPHPPGRNNQGRLRVGIGRPRATQAAAAVANQAQGNPAQTASVQNNRGRSNRERGHRTPSKRNRTSPDHHDRPSKRHAQEINFDTEDDNNMDTRSDRDMSSEDEPLSVAKARARAARTRKSSKPLFALGQVKTGAVKKRRHSQKPAMANKTKQTTAHQQLKEAAHVQRDSTTEHDSEDETEIDERGDSSAAPLHFEGDPGFEAAFQANRRARRQAQDIGHAPRPPLPRGPPNHPNRRDPRGDVLDSELLGDENIEGRMLVAAPSSDTVTARQEPAPPTPPSNSPAPAPRQRISAITGLPFAGQYRRPEALSGYGDSQFRRRGSPVRNSRVTPSTRNRTTEDDDGRAVLTNKSSAASIGLPVPPADRPHQSYYCPSPGGSHYQYTDNSGTPTSVTRPTPSSNSDVTIGANQRAPAQTTTHPPHPGPNVQPVSPPSPTGRAKHATDTDTTRQTTRNPADAPNGQRSFAASNRMNRLTEVAARLYNAVDLERRRRERWPREVLGHHARGVLDVMMDGDTEWATGFLERELERERRERQPSSDDE</sequence>
<dbReference type="AlphaFoldDB" id="A0A8H3J2G2"/>
<keyword evidence="3" id="KW-1185">Reference proteome</keyword>
<feature type="compositionally biased region" description="Low complexity" evidence="1">
    <location>
        <begin position="616"/>
        <end position="631"/>
    </location>
</feature>
<feature type="compositionally biased region" description="Basic and acidic residues" evidence="1">
    <location>
        <begin position="388"/>
        <end position="403"/>
    </location>
</feature>
<feature type="compositionally biased region" description="Polar residues" evidence="1">
    <location>
        <begin position="554"/>
        <end position="565"/>
    </location>
</feature>
<evidence type="ECO:0000313" key="2">
    <source>
        <dbReference type="EMBL" id="CAF9939501.1"/>
    </source>
</evidence>
<dbReference type="Proteomes" id="UP000664203">
    <property type="component" value="Unassembled WGS sequence"/>
</dbReference>
<feature type="compositionally biased region" description="Pro residues" evidence="1">
    <location>
        <begin position="451"/>
        <end position="462"/>
    </location>
</feature>
<feature type="compositionally biased region" description="Basic and acidic residues" evidence="1">
    <location>
        <begin position="320"/>
        <end position="329"/>
    </location>
</feature>
<evidence type="ECO:0000313" key="3">
    <source>
        <dbReference type="Proteomes" id="UP000664203"/>
    </source>
</evidence>
<reference evidence="2" key="1">
    <citation type="submission" date="2021-03" db="EMBL/GenBank/DDBJ databases">
        <authorList>
            <person name="Tagirdzhanova G."/>
        </authorList>
    </citation>
    <scope>NUCLEOTIDE SEQUENCE</scope>
</reference>